<dbReference type="InterPro" id="IPR043651">
    <property type="entry name" value="KNL1_MELT_rpt"/>
</dbReference>
<feature type="domain" description="DUF4097" evidence="3">
    <location>
        <begin position="410"/>
        <end position="502"/>
    </location>
</feature>
<feature type="region of interest" description="Disordered" evidence="2">
    <location>
        <begin position="818"/>
        <end position="848"/>
    </location>
</feature>
<dbReference type="PANTHER" id="PTHR16520:SF3">
    <property type="entry name" value="KINETOCHORE SCAFFOLD 1"/>
    <property type="match status" value="1"/>
</dbReference>
<feature type="non-terminal residue" evidence="6">
    <location>
        <position position="1"/>
    </location>
</feature>
<dbReference type="CDD" id="cd22817">
    <property type="entry name" value="DRWD-N_Knl1"/>
    <property type="match status" value="1"/>
</dbReference>
<reference evidence="6" key="1">
    <citation type="submission" date="2020-07" db="EMBL/GenBank/DDBJ databases">
        <title>Clarias magur genome sequencing, assembly and annotation.</title>
        <authorList>
            <person name="Kushwaha B."/>
            <person name="Kumar R."/>
            <person name="Das P."/>
            <person name="Joshi C.G."/>
            <person name="Kumar D."/>
            <person name="Nagpure N.S."/>
            <person name="Pandey M."/>
            <person name="Agarwal S."/>
            <person name="Srivastava S."/>
            <person name="Singh M."/>
            <person name="Sahoo L."/>
            <person name="Jayasankar P."/>
            <person name="Meher P.K."/>
            <person name="Koringa P.G."/>
            <person name="Iquebal M.A."/>
            <person name="Das S.P."/>
            <person name="Bit A."/>
            <person name="Patnaik S."/>
            <person name="Patel N."/>
            <person name="Shah T.M."/>
            <person name="Hinsu A."/>
            <person name="Jena J.K."/>
        </authorList>
    </citation>
    <scope>NUCLEOTIDE SEQUENCE</scope>
    <source>
        <strain evidence="6">CIFAMagur01</strain>
        <tissue evidence="6">Testis</tissue>
    </source>
</reference>
<dbReference type="GO" id="GO:0008608">
    <property type="term" value="P:attachment of spindle microtubules to kinetochore"/>
    <property type="evidence" value="ECO:0007669"/>
    <property type="project" value="InterPro"/>
</dbReference>
<accession>A0A8J4TKK8</accession>
<dbReference type="InterPro" id="IPR046341">
    <property type="entry name" value="SET_dom_sf"/>
</dbReference>
<keyword evidence="1" id="KW-0175">Coiled coil</keyword>
<keyword evidence="7" id="KW-1185">Reference proteome</keyword>
<evidence type="ECO:0000313" key="7">
    <source>
        <dbReference type="Proteomes" id="UP000727407"/>
    </source>
</evidence>
<feature type="domain" description="SET" evidence="5">
    <location>
        <begin position="1620"/>
        <end position="1666"/>
    </location>
</feature>
<evidence type="ECO:0000256" key="2">
    <source>
        <dbReference type="SAM" id="MobiDB-lite"/>
    </source>
</evidence>
<proteinExistence type="predicted"/>
<feature type="region of interest" description="Disordered" evidence="2">
    <location>
        <begin position="1498"/>
        <end position="1535"/>
    </location>
</feature>
<dbReference type="Pfam" id="PF21549">
    <property type="entry name" value="PRDM2_PR"/>
    <property type="match status" value="1"/>
</dbReference>
<sequence length="1667" mass="185633">MSKRRLSSILKAPRPSVTVLGNDQDENQDETRSIDKRRSSRRVSFAAKNNVHVFPKDVKADPVLAHIQNLTVGASDGLSENMQCFDSREKPEIMGLDTMLTTSMHAALNKENFFPEPVLPDSLDRTMLFGEGTGCVDITQSHTIAIDLEEPFNPECTLNRLSEPPKLVSQNSMPSKTPGSMGKDQMLSEFNDFLASLSKTSAQNATASFPQKNSDVFPLENTRNAEIDKENVLPVYGQNRTERFQRTISATPVTDCDDMEMTQSQTVVLETKYGEEPISKSSRSSSLASFNTGSADKIMNTTQTGNITPGALSSSKRNVTLVTHNQSDFMDLTYQGLTEVLPSNVDSSVLKGGRSMIIDSKPIPTTSVMMSKPQASFMPLPSVNTGVKRPHQISVSHIVDMEMTECHTVGFNLEKTEGDMEMTECHTVGFNLEKTEGDMEMTECHTVGFNLEKTEGDMEMTECHTVGFNLEKTRHTEGDMEMTECHTVGFNLEKTEADMEMTECHSVGYDLEKTHHTVGAMEMTECQSVGDDMEMTECQTMGYNLEKTCNAVGDDMEMTKCQTVVLDPKVYHDYKPNKRLSHVSTPFGANDVAHEHIVPVELNRYSCSKRTKTESCEVSTTPMFLLQDLPDMQDGGTSDKPGINDDLELTECKTITIDTKIPCVESPANQAQDAPGASSRSPIDKLKRSEGILASQSVNCKSFVSVLDLVENHEEKQNVSGSAVTGIDSTKNQRVDTKIDNKNYNSLHTHLSFHSLFKNAESSEDCNMEMTRAFTVPLVEQPSVAINQGMAREVVETAPVTTDQMLMMDEDQPVATTSKAVSSAKKGAHESDTATLGKEHLSSGKPRRMSLADLQVKLQHMSQYMNEPDRQLAGSITAPLVSFTEVSPVKQHPERQSSSEASKEMQLLENKINLSHKEGCTPFSLKNSLLARLSVGGGVTPKFPSRGRSVSPTQTEPQSPTGVQGLHLQTGFSTDVLNDGYETDLVNEVLPEEDFSGTLVSYRSENNEPELTTGDGLNEDAVEFNHTESVGNQNLSENMPPEAQDTAVKDPSNTLWESNCASQNTHVVKVMDDTNSSSSYTTRCEGMSELNLRDSQLDSQIEGSVEFDIHKKLEDGSVTINEFLAHFGAKFVIHRSRPSARPDNFMDPETCTPEDLLRNKYIHRPKQSVYERDCQKLSQMVEELRSQIGDQEKPLREINEALLQDVRGFSHEQFQRFGSKLKERKLYFSKTSKARSHEMKEHLYSELLQTTREAKESLTSKIKETDEMLEELDGCITDLESDLLKMSNMDMGDPHSLMGLEPTLKAKQEQLVALNSELTEKEKQISTCKLQVQSLEDTCDKLRFETRELECRAAHLDSLNEWRLKVGEKKRLVFMFLHDTLQLEVKHRDSEQHCEHGDADQAVDMSFTFLLNAERSRPTAVLVHRLLEENISSQLSTWIEKYSTTRHIPMLLHEVSVVVSRLRLLGDEIHLLKKWGGLKLEILKLACVDTAGVVMSSAGDRRSSSRTPRAPDPDPSQPCEDVKTETSDGGTFTWSEVHVKKEETLELNIYSHGDELDTTPDVICIKEEDPDNEDYLYCEVCKSSFFNKCEVHGSPLFIPDTPVPMGVPDRALQTLPPGLEIQESGIPNAGLGVFNKGETVPVGAHFGPYQGELVDREEAMNSGYSWV</sequence>
<feature type="domain" description="Knl1 C-terminal RWD" evidence="4">
    <location>
        <begin position="1314"/>
        <end position="1466"/>
    </location>
</feature>
<dbReference type="EMBL" id="QNUK01000508">
    <property type="protein sequence ID" value="KAF5892348.1"/>
    <property type="molecule type" value="Genomic_DNA"/>
</dbReference>
<dbReference type="GO" id="GO:0034501">
    <property type="term" value="P:protein localization to kinetochore"/>
    <property type="evidence" value="ECO:0007669"/>
    <property type="project" value="InterPro"/>
</dbReference>
<evidence type="ECO:0000256" key="1">
    <source>
        <dbReference type="SAM" id="Coils"/>
    </source>
</evidence>
<dbReference type="InterPro" id="IPR025164">
    <property type="entry name" value="Toastrack_DUF4097"/>
</dbReference>
<dbReference type="CDD" id="cd21853">
    <property type="entry name" value="KNL1_NTD"/>
    <property type="match status" value="1"/>
</dbReference>
<feature type="compositionally biased region" description="Polar residues" evidence="2">
    <location>
        <begin position="948"/>
        <end position="962"/>
    </location>
</feature>
<dbReference type="OrthoDB" id="6132334at2759"/>
<dbReference type="Gene3D" id="2.170.270.10">
    <property type="entry name" value="SET domain"/>
    <property type="match status" value="1"/>
</dbReference>
<dbReference type="Pfam" id="PF19221">
    <property type="entry name" value="MELT"/>
    <property type="match status" value="4"/>
</dbReference>
<organism evidence="6 7">
    <name type="scientific">Clarias magur</name>
    <name type="common">Asian catfish</name>
    <name type="synonym">Macropteronotus magur</name>
    <dbReference type="NCBI Taxonomy" id="1594786"/>
    <lineage>
        <taxon>Eukaryota</taxon>
        <taxon>Metazoa</taxon>
        <taxon>Chordata</taxon>
        <taxon>Craniata</taxon>
        <taxon>Vertebrata</taxon>
        <taxon>Euteleostomi</taxon>
        <taxon>Actinopterygii</taxon>
        <taxon>Neopterygii</taxon>
        <taxon>Teleostei</taxon>
        <taxon>Ostariophysi</taxon>
        <taxon>Siluriformes</taxon>
        <taxon>Clariidae</taxon>
        <taxon>Clarias</taxon>
    </lineage>
</organism>
<evidence type="ECO:0000259" key="4">
    <source>
        <dbReference type="Pfam" id="PF18210"/>
    </source>
</evidence>
<protein>
    <submittedName>
        <fullName evidence="6">Kinetochore scaffold 1</fullName>
    </submittedName>
</protein>
<evidence type="ECO:0000259" key="3">
    <source>
        <dbReference type="Pfam" id="PF13349"/>
    </source>
</evidence>
<dbReference type="InterPro" id="IPR037388">
    <property type="entry name" value="Blinkin"/>
</dbReference>
<feature type="coiled-coil region" evidence="1">
    <location>
        <begin position="1304"/>
        <end position="1352"/>
    </location>
</feature>
<dbReference type="InterPro" id="IPR001214">
    <property type="entry name" value="SET_dom"/>
</dbReference>
<dbReference type="Pfam" id="PF13349">
    <property type="entry name" value="DUF4097"/>
    <property type="match status" value="1"/>
</dbReference>
<feature type="compositionally biased region" description="Basic and acidic residues" evidence="2">
    <location>
        <begin position="827"/>
        <end position="842"/>
    </location>
</feature>
<dbReference type="InterPro" id="IPR040850">
    <property type="entry name" value="Knl1_RWD_C"/>
</dbReference>
<name>A0A8J4TKK8_CLAMG</name>
<comment type="caution">
    <text evidence="6">The sequence shown here is derived from an EMBL/GenBank/DDBJ whole genome shotgun (WGS) entry which is preliminary data.</text>
</comment>
<dbReference type="Pfam" id="PF18210">
    <property type="entry name" value="Knl1_RWD_C"/>
    <property type="match status" value="1"/>
</dbReference>
<dbReference type="GO" id="GO:0051301">
    <property type="term" value="P:cell division"/>
    <property type="evidence" value="ECO:0007669"/>
    <property type="project" value="InterPro"/>
</dbReference>
<feature type="region of interest" description="Disordered" evidence="2">
    <location>
        <begin position="1"/>
        <end position="40"/>
    </location>
</feature>
<feature type="region of interest" description="Disordered" evidence="2">
    <location>
        <begin position="940"/>
        <end position="964"/>
    </location>
</feature>
<gene>
    <name evidence="6" type="primary">knl1</name>
    <name evidence="6" type="ORF">DAT39_017947</name>
</gene>
<dbReference type="GO" id="GO:0005634">
    <property type="term" value="C:nucleus"/>
    <property type="evidence" value="ECO:0007669"/>
    <property type="project" value="TreeGrafter"/>
</dbReference>
<dbReference type="PANTHER" id="PTHR16520">
    <property type="entry name" value="KINETOCHORE SCAFFOLD 1"/>
    <property type="match status" value="1"/>
</dbReference>
<evidence type="ECO:0000313" key="6">
    <source>
        <dbReference type="EMBL" id="KAF5892348.1"/>
    </source>
</evidence>
<dbReference type="Proteomes" id="UP000727407">
    <property type="component" value="Unassembled WGS sequence"/>
</dbReference>
<evidence type="ECO:0000259" key="5">
    <source>
        <dbReference type="Pfam" id="PF21549"/>
    </source>
</evidence>